<dbReference type="SUPFAM" id="SSF54236">
    <property type="entry name" value="Ubiquitin-like"/>
    <property type="match status" value="1"/>
</dbReference>
<feature type="compositionally biased region" description="Polar residues" evidence="4">
    <location>
        <begin position="545"/>
        <end position="562"/>
    </location>
</feature>
<dbReference type="OrthoDB" id="21085at2759"/>
<dbReference type="InterPro" id="IPR003123">
    <property type="entry name" value="VPS9"/>
</dbReference>
<evidence type="ECO:0000313" key="9">
    <source>
        <dbReference type="Proteomes" id="UP000749559"/>
    </source>
</evidence>
<dbReference type="InterPro" id="IPR037191">
    <property type="entry name" value="VPS9_dom_sf"/>
</dbReference>
<dbReference type="SMART" id="SM00314">
    <property type="entry name" value="RA"/>
    <property type="match status" value="1"/>
</dbReference>
<dbReference type="Pfam" id="PF23268">
    <property type="entry name" value="RIN1"/>
    <property type="match status" value="1"/>
</dbReference>
<dbReference type="GO" id="GO:0005829">
    <property type="term" value="C:cytosol"/>
    <property type="evidence" value="ECO:0007669"/>
    <property type="project" value="TreeGrafter"/>
</dbReference>
<dbReference type="PANTHER" id="PTHR23101:SF104">
    <property type="entry name" value="PROTEIN SPRINT"/>
    <property type="match status" value="1"/>
</dbReference>
<evidence type="ECO:0000259" key="6">
    <source>
        <dbReference type="PROSITE" id="PS50200"/>
    </source>
</evidence>
<dbReference type="Gene3D" id="3.10.20.90">
    <property type="entry name" value="Phosphatidylinositol 3-kinase Catalytic Subunit, Chain A, domain 1"/>
    <property type="match status" value="1"/>
</dbReference>
<dbReference type="GO" id="GO:0007165">
    <property type="term" value="P:signal transduction"/>
    <property type="evidence" value="ECO:0007669"/>
    <property type="project" value="InterPro"/>
</dbReference>
<dbReference type="PROSITE" id="PS51205">
    <property type="entry name" value="VPS9"/>
    <property type="match status" value="1"/>
</dbReference>
<accession>A0A8S4PFS9</accession>
<dbReference type="Pfam" id="PF02204">
    <property type="entry name" value="VPS9"/>
    <property type="match status" value="1"/>
</dbReference>
<reference evidence="8" key="1">
    <citation type="submission" date="2022-03" db="EMBL/GenBank/DDBJ databases">
        <authorList>
            <person name="Martin C."/>
        </authorList>
    </citation>
    <scope>NUCLEOTIDE SEQUENCE</scope>
</reference>
<dbReference type="PANTHER" id="PTHR23101">
    <property type="entry name" value="RAB GDP/GTP EXCHANGE FACTOR"/>
    <property type="match status" value="1"/>
</dbReference>
<dbReference type="Proteomes" id="UP000749559">
    <property type="component" value="Unassembled WGS sequence"/>
</dbReference>
<dbReference type="GO" id="GO:0005096">
    <property type="term" value="F:GTPase activator activity"/>
    <property type="evidence" value="ECO:0007669"/>
    <property type="project" value="UniProtKB-KW"/>
</dbReference>
<feature type="domain" description="Ras-associating" evidence="6">
    <location>
        <begin position="1250"/>
        <end position="1340"/>
    </location>
</feature>
<evidence type="ECO:0000259" key="5">
    <source>
        <dbReference type="PROSITE" id="PS50001"/>
    </source>
</evidence>
<evidence type="ECO:0000256" key="3">
    <source>
        <dbReference type="PROSITE-ProRule" id="PRU00191"/>
    </source>
</evidence>
<comment type="caution">
    <text evidence="8">The sequence shown here is derived from an EMBL/GenBank/DDBJ whole genome shotgun (WGS) entry which is preliminary data.</text>
</comment>
<proteinExistence type="inferred from homology"/>
<evidence type="ECO:0008006" key="10">
    <source>
        <dbReference type="Google" id="ProtNLM"/>
    </source>
</evidence>
<dbReference type="SUPFAM" id="SSF109993">
    <property type="entry name" value="VPS9 domain"/>
    <property type="match status" value="1"/>
</dbReference>
<feature type="region of interest" description="Disordered" evidence="4">
    <location>
        <begin position="81"/>
        <end position="115"/>
    </location>
</feature>
<dbReference type="InterPro" id="IPR029071">
    <property type="entry name" value="Ubiquitin-like_domsf"/>
</dbReference>
<dbReference type="InterPro" id="IPR036860">
    <property type="entry name" value="SH2_dom_sf"/>
</dbReference>
<evidence type="ECO:0000256" key="4">
    <source>
        <dbReference type="SAM" id="MobiDB-lite"/>
    </source>
</evidence>
<dbReference type="GO" id="GO:0005085">
    <property type="term" value="F:guanyl-nucleotide exchange factor activity"/>
    <property type="evidence" value="ECO:0007669"/>
    <property type="project" value="InterPro"/>
</dbReference>
<dbReference type="GO" id="GO:0030139">
    <property type="term" value="C:endocytic vesicle"/>
    <property type="evidence" value="ECO:0007669"/>
    <property type="project" value="TreeGrafter"/>
</dbReference>
<dbReference type="InterPro" id="IPR000159">
    <property type="entry name" value="RA_dom"/>
</dbReference>
<dbReference type="Pfam" id="PF00788">
    <property type="entry name" value="RA"/>
    <property type="match status" value="1"/>
</dbReference>
<dbReference type="SMART" id="SM00252">
    <property type="entry name" value="SH2"/>
    <property type="match status" value="1"/>
</dbReference>
<dbReference type="GO" id="GO:0016192">
    <property type="term" value="P:vesicle-mediated transport"/>
    <property type="evidence" value="ECO:0007669"/>
    <property type="project" value="InterPro"/>
</dbReference>
<dbReference type="PROSITE" id="PS50001">
    <property type="entry name" value="SH2"/>
    <property type="match status" value="1"/>
</dbReference>
<comment type="similarity">
    <text evidence="1">Belongs to the RIN (Ras interaction/interference) family.</text>
</comment>
<dbReference type="InterPro" id="IPR000980">
    <property type="entry name" value="SH2"/>
</dbReference>
<organism evidence="8 9">
    <name type="scientific">Owenia fusiformis</name>
    <name type="common">Polychaete worm</name>
    <dbReference type="NCBI Taxonomy" id="6347"/>
    <lineage>
        <taxon>Eukaryota</taxon>
        <taxon>Metazoa</taxon>
        <taxon>Spiralia</taxon>
        <taxon>Lophotrochozoa</taxon>
        <taxon>Annelida</taxon>
        <taxon>Polychaeta</taxon>
        <taxon>Sedentaria</taxon>
        <taxon>Canalipalpata</taxon>
        <taxon>Sabellida</taxon>
        <taxon>Oweniida</taxon>
        <taxon>Oweniidae</taxon>
        <taxon>Owenia</taxon>
    </lineage>
</organism>
<dbReference type="GO" id="GO:0031267">
    <property type="term" value="F:small GTPase binding"/>
    <property type="evidence" value="ECO:0007669"/>
    <property type="project" value="TreeGrafter"/>
</dbReference>
<dbReference type="Gene3D" id="1.20.1050.80">
    <property type="entry name" value="VPS9 domain"/>
    <property type="match status" value="1"/>
</dbReference>
<feature type="domain" description="VPS9" evidence="7">
    <location>
        <begin position="1084"/>
        <end position="1232"/>
    </location>
</feature>
<evidence type="ECO:0000256" key="2">
    <source>
        <dbReference type="ARBA" id="ARBA00022468"/>
    </source>
</evidence>
<evidence type="ECO:0000313" key="8">
    <source>
        <dbReference type="EMBL" id="CAH1792387.1"/>
    </source>
</evidence>
<dbReference type="Gene3D" id="3.30.505.10">
    <property type="entry name" value="SH2 domain"/>
    <property type="match status" value="1"/>
</dbReference>
<feature type="region of interest" description="Disordered" evidence="4">
    <location>
        <begin position="870"/>
        <end position="907"/>
    </location>
</feature>
<keyword evidence="2" id="KW-0343">GTPase activation</keyword>
<dbReference type="PROSITE" id="PS50200">
    <property type="entry name" value="RA"/>
    <property type="match status" value="1"/>
</dbReference>
<feature type="domain" description="SH2" evidence="5">
    <location>
        <begin position="134"/>
        <end position="227"/>
    </location>
</feature>
<sequence length="1349" mass="149617">MEVKADTKVVSSVLGSKASVLAPVTQDTKLIKSSYMNLLNSIANDLDFLLNDLCKTFPQSQNGPGEKSNPSEGALLDQYFGEDDDADDESEPETPTQSLSGVGGSDILTPNPRINVPEGGITNIERLVRTHPIWYLPMCSRAGAVNLLQNKPVGTFLVRQSSKLDTMALSLRQPPETGQIVEHYLIEHTPEGLRIEGSFHLFQAIPLLIDHYCQNLDELPCKLVLPPSIANACGYSELSSLALLGQEFWNSPLSPGNPVAEKHHSKQQTVPSINIQSKQNTQNVSSPILTTFSLAENDTNKLQSAISSNIQQRSTGETFNEGNNLKSLIGNVDSKSNVASTSLEANTTFVSTTSIASATIDLMQQLTEMTTATTDLMQQASPLPSDKSGQPQSTYFSSNLSDKLTDYEDIWRQNTPLTTQPVTTTIQHIATVTIDSKPARFSGFSNPNFEPTRKPPIFPQRPQSMQPPNVFTFNFGDQVQGTNNPQMTRVKQDLLVSVQPRARKNSSPAYAEPYDSLIGKIEGVHNSPSQAVRVSGVPGIKKSPSDSSFKPTGNQLPPSQGPSRRVSAPVRPQKPTALHQGRHTMQPGMWGNQWQPSQGYQRQPANQRVSIQENQMQQLQGNYQQNTQHPQPSWQPNTNRQSTGLITQVPVSRTYSLNQPPVVSQAPSDASKYNTFPQKAKHQIPTAIDELIDLTPGGTGRAYQDTLGTHTLGKFPTQPQRDSLAETQIPVKALEIHKPTKALLLENQDRFSAYDNVSGLVRSNTMCTTGSIKTVFEQPWDSSLWDALLTMDRTTHSEQPSSDHHSDIYVSASEQNWPNSMPMDDIGIHDAETPRISSMCPSIDSRCNETFDSMSVNSEHIFDLELSKEVTMSEQTQQKPSVSDTPKESSQGVELNSRLSIASDQSIDNKTPVKQIKDLNSSSTSISTEYENNMLNEKKKNRLSVISGNFKDMILPLLSTPRLISLKTRNREPGVRIRDYISKLAVDKKTTFGSTVENFIQCTRDSTETNPSVVVRNIRQFMNGIKNYLVKHGEGQLEEVIERERTKLKSDEFLNIDVLLEGALHRCVVKPLKDHIYRLYNSDYNKNGNLSLMSANINFAKSKTAEEIGVKAGLNPPPPSTMDVIKHFFSKMQRAYSPVKKLENLLGATSAIYNNVQENNSGRQASSMGADDFLPMFIYVLVQCGMVMAEVEADYMWGLLHPSVLNGEGGYYLTTLSSAVHVLKNFHETASSQPASLELSKARSNTLTEQQGFIRVAMPDEFNDSIKTKTLPVRPNMTTKEVCNMIAHKFKIINANDYALYSLINNTETKLLDNQWPNTIKIDAMVENNDCVFVYKRDAKFAWPTMFTT</sequence>
<evidence type="ECO:0000259" key="7">
    <source>
        <dbReference type="PROSITE" id="PS51205"/>
    </source>
</evidence>
<dbReference type="EMBL" id="CAIIXF020000008">
    <property type="protein sequence ID" value="CAH1792387.1"/>
    <property type="molecule type" value="Genomic_DNA"/>
</dbReference>
<keyword evidence="3" id="KW-0727">SH2 domain</keyword>
<gene>
    <name evidence="8" type="ORF">OFUS_LOCUS17351</name>
</gene>
<evidence type="ECO:0000256" key="1">
    <source>
        <dbReference type="ARBA" id="ARBA00006919"/>
    </source>
</evidence>
<dbReference type="InterPro" id="IPR045046">
    <property type="entry name" value="Vps9-like"/>
</dbReference>
<dbReference type="SMART" id="SM00167">
    <property type="entry name" value="VPS9"/>
    <property type="match status" value="1"/>
</dbReference>
<dbReference type="CDD" id="cd01776">
    <property type="entry name" value="RA_Rin"/>
    <property type="match status" value="1"/>
</dbReference>
<keyword evidence="9" id="KW-1185">Reference proteome</keyword>
<dbReference type="Pfam" id="PF00017">
    <property type="entry name" value="SH2"/>
    <property type="match status" value="1"/>
</dbReference>
<dbReference type="SUPFAM" id="SSF55550">
    <property type="entry name" value="SH2 domain"/>
    <property type="match status" value="1"/>
</dbReference>
<feature type="region of interest" description="Disordered" evidence="4">
    <location>
        <begin position="530"/>
        <end position="611"/>
    </location>
</feature>
<feature type="compositionally biased region" description="Polar residues" evidence="4">
    <location>
        <begin position="592"/>
        <end position="611"/>
    </location>
</feature>
<protein>
    <recommendedName>
        <fullName evidence="10">Protein sprint</fullName>
    </recommendedName>
</protein>
<name>A0A8S4PFS9_OWEFU</name>
<feature type="compositionally biased region" description="Acidic residues" evidence="4">
    <location>
        <begin position="81"/>
        <end position="92"/>
    </location>
</feature>